<evidence type="ECO:0000313" key="9">
    <source>
        <dbReference type="Proteomes" id="UP000253782"/>
    </source>
</evidence>
<feature type="binding site" evidence="7">
    <location>
        <position position="142"/>
    </location>
    <ligand>
        <name>a 1,2-diacyl-sn-glycero-3-phospho-(1'-sn-glycerol)</name>
        <dbReference type="ChEBI" id="CHEBI:64716"/>
    </ligand>
</feature>
<dbReference type="OrthoDB" id="871140at2"/>
<dbReference type="NCBIfam" id="TIGR00544">
    <property type="entry name" value="lgt"/>
    <property type="match status" value="1"/>
</dbReference>
<comment type="caution">
    <text evidence="8">The sequence shown here is derived from an EMBL/GenBank/DDBJ whole genome shotgun (WGS) entry which is preliminary data.</text>
</comment>
<keyword evidence="8" id="KW-0449">Lipoprotein</keyword>
<dbReference type="RefSeq" id="WP_114844540.1">
    <property type="nucleotide sequence ID" value="NZ_JBHSPE010000001.1"/>
</dbReference>
<gene>
    <name evidence="7" type="primary">lgt</name>
    <name evidence="8" type="ORF">DVJ77_05900</name>
</gene>
<organism evidence="8 9">
    <name type="scientific">Dyella tabacisoli</name>
    <dbReference type="NCBI Taxonomy" id="2282381"/>
    <lineage>
        <taxon>Bacteria</taxon>
        <taxon>Pseudomonadati</taxon>
        <taxon>Pseudomonadota</taxon>
        <taxon>Gammaproteobacteria</taxon>
        <taxon>Lysobacterales</taxon>
        <taxon>Rhodanobacteraceae</taxon>
        <taxon>Dyella</taxon>
    </lineage>
</organism>
<dbReference type="Proteomes" id="UP000253782">
    <property type="component" value="Unassembled WGS sequence"/>
</dbReference>
<dbReference type="HAMAP" id="MF_01147">
    <property type="entry name" value="Lgt"/>
    <property type="match status" value="1"/>
</dbReference>
<evidence type="ECO:0000313" key="8">
    <source>
        <dbReference type="EMBL" id="RDD82476.1"/>
    </source>
</evidence>
<keyword evidence="3 7" id="KW-0808">Transferase</keyword>
<evidence type="ECO:0000256" key="1">
    <source>
        <dbReference type="ARBA" id="ARBA00007150"/>
    </source>
</evidence>
<comment type="catalytic activity">
    <reaction evidence="7">
        <text>L-cysteinyl-[prolipoprotein] + a 1,2-diacyl-sn-glycero-3-phospho-(1'-sn-glycerol) = an S-1,2-diacyl-sn-glyceryl-L-cysteinyl-[prolipoprotein] + sn-glycerol 1-phosphate + H(+)</text>
        <dbReference type="Rhea" id="RHEA:56712"/>
        <dbReference type="Rhea" id="RHEA-COMP:14679"/>
        <dbReference type="Rhea" id="RHEA-COMP:14680"/>
        <dbReference type="ChEBI" id="CHEBI:15378"/>
        <dbReference type="ChEBI" id="CHEBI:29950"/>
        <dbReference type="ChEBI" id="CHEBI:57685"/>
        <dbReference type="ChEBI" id="CHEBI:64716"/>
        <dbReference type="ChEBI" id="CHEBI:140658"/>
        <dbReference type="EC" id="2.5.1.145"/>
    </reaction>
</comment>
<feature type="transmembrane region" description="Helical" evidence="7">
    <location>
        <begin position="198"/>
        <end position="216"/>
    </location>
</feature>
<keyword evidence="2 7" id="KW-1003">Cell membrane</keyword>
<evidence type="ECO:0000256" key="5">
    <source>
        <dbReference type="ARBA" id="ARBA00022989"/>
    </source>
</evidence>
<keyword evidence="9" id="KW-1185">Reference proteome</keyword>
<protein>
    <recommendedName>
        <fullName evidence="7">Phosphatidylglycerol--prolipoprotein diacylglyceryl transferase</fullName>
        <ecNumber evidence="7">2.5.1.145</ecNumber>
    </recommendedName>
</protein>
<evidence type="ECO:0000256" key="6">
    <source>
        <dbReference type="ARBA" id="ARBA00023136"/>
    </source>
</evidence>
<feature type="transmembrane region" description="Helical" evidence="7">
    <location>
        <begin position="223"/>
        <end position="240"/>
    </location>
</feature>
<proteinExistence type="inferred from homology"/>
<dbReference type="InterPro" id="IPR001640">
    <property type="entry name" value="Lgt"/>
</dbReference>
<keyword evidence="4 7" id="KW-0812">Transmembrane</keyword>
<accession>A0A369UP99</accession>
<feature type="transmembrane region" description="Helical" evidence="7">
    <location>
        <begin position="252"/>
        <end position="277"/>
    </location>
</feature>
<feature type="transmembrane region" description="Helical" evidence="7">
    <location>
        <begin position="97"/>
        <end position="115"/>
    </location>
</feature>
<dbReference type="Pfam" id="PF01790">
    <property type="entry name" value="LGT"/>
    <property type="match status" value="1"/>
</dbReference>
<feature type="transmembrane region" description="Helical" evidence="7">
    <location>
        <begin position="58"/>
        <end position="77"/>
    </location>
</feature>
<dbReference type="GO" id="GO:0005886">
    <property type="term" value="C:plasma membrane"/>
    <property type="evidence" value="ECO:0007669"/>
    <property type="project" value="UniProtKB-SubCell"/>
</dbReference>
<evidence type="ECO:0000256" key="3">
    <source>
        <dbReference type="ARBA" id="ARBA00022679"/>
    </source>
</evidence>
<feature type="transmembrane region" description="Helical" evidence="7">
    <location>
        <begin position="127"/>
        <end position="147"/>
    </location>
</feature>
<feature type="transmembrane region" description="Helical" evidence="7">
    <location>
        <begin position="21"/>
        <end position="38"/>
    </location>
</feature>
<dbReference type="UniPathway" id="UPA00664"/>
<keyword evidence="6 7" id="KW-0472">Membrane</keyword>
<dbReference type="AlphaFoldDB" id="A0A369UP99"/>
<comment type="pathway">
    <text evidence="7">Protein modification; lipoprotein biosynthesis (diacylglyceryl transfer).</text>
</comment>
<dbReference type="GO" id="GO:0008961">
    <property type="term" value="F:phosphatidylglycerol-prolipoprotein diacylglyceryl transferase activity"/>
    <property type="evidence" value="ECO:0007669"/>
    <property type="project" value="UniProtKB-UniRule"/>
</dbReference>
<comment type="subcellular location">
    <subcellularLocation>
        <location evidence="7">Cell membrane</location>
        <topology evidence="7">Multi-pass membrane protein</topology>
    </subcellularLocation>
</comment>
<comment type="function">
    <text evidence="7">Catalyzes the transfer of the diacylglyceryl group from phosphatidylglycerol to the sulfhydryl group of the N-terminal cysteine of a prolipoprotein, the first step in the formation of mature lipoproteins.</text>
</comment>
<name>A0A369UP99_9GAMM</name>
<evidence type="ECO:0000256" key="2">
    <source>
        <dbReference type="ARBA" id="ARBA00022475"/>
    </source>
</evidence>
<dbReference type="EC" id="2.5.1.145" evidence="7"/>
<dbReference type="PANTHER" id="PTHR30589">
    <property type="entry name" value="PROLIPOPROTEIN DIACYLGLYCERYL TRANSFERASE"/>
    <property type="match status" value="1"/>
</dbReference>
<dbReference type="EMBL" id="QQAH01000005">
    <property type="protein sequence ID" value="RDD82476.1"/>
    <property type="molecule type" value="Genomic_DNA"/>
</dbReference>
<evidence type="ECO:0000256" key="4">
    <source>
        <dbReference type="ARBA" id="ARBA00022692"/>
    </source>
</evidence>
<dbReference type="PANTHER" id="PTHR30589:SF0">
    <property type="entry name" value="PHOSPHATIDYLGLYCEROL--PROLIPOPROTEIN DIACYLGLYCERYL TRANSFERASE"/>
    <property type="match status" value="1"/>
</dbReference>
<dbReference type="PROSITE" id="PS01311">
    <property type="entry name" value="LGT"/>
    <property type="match status" value="1"/>
</dbReference>
<evidence type="ECO:0000256" key="7">
    <source>
        <dbReference type="HAMAP-Rule" id="MF_01147"/>
    </source>
</evidence>
<sequence length="301" mass="33968">MTQPFTVAINPVAFGLGPIQIHWYGLMYLLGFLGSWMFGEHRRRQGRLPVSRDAFGDLAFYAMMGVIIGGRVGYMLFYTDIHWIWTDPLALFRLWDGGMSFHGGLLGVLAAGLWWSRRHQLHFFDTVDFVAPLVPIGLGLGRLGNFINGELWGKPSELPWAMIFPNAREQDLQLANGDPLLAQWMQQFHGLPRHPSQLYEMALEGIVMFLVLWLVSMKPRPRYMISGLFALMYGCFRFAVEFVRLPDVQLGYLAFGWLTMGQILSLPLIAVGLLLLAMSRRAPTLPLVVPVEAATTEQGKV</sequence>
<reference evidence="8 9" key="1">
    <citation type="submission" date="2018-07" db="EMBL/GenBank/DDBJ databases">
        <title>Dyella tabacisoli L4-6T, whole genome shotgun sequence.</title>
        <authorList>
            <person name="Zhou X.-K."/>
            <person name="Li W.-J."/>
            <person name="Duan Y.-Q."/>
        </authorList>
    </citation>
    <scope>NUCLEOTIDE SEQUENCE [LARGE SCALE GENOMIC DNA]</scope>
    <source>
        <strain evidence="8 9">L4-6</strain>
    </source>
</reference>
<comment type="similarity">
    <text evidence="1 7">Belongs to the Lgt family.</text>
</comment>
<dbReference type="GO" id="GO:0042158">
    <property type="term" value="P:lipoprotein biosynthetic process"/>
    <property type="evidence" value="ECO:0007669"/>
    <property type="project" value="UniProtKB-UniRule"/>
</dbReference>
<keyword evidence="5 7" id="KW-1133">Transmembrane helix</keyword>